<dbReference type="InterPro" id="IPR036412">
    <property type="entry name" value="HAD-like_sf"/>
</dbReference>
<protein>
    <submittedName>
        <fullName evidence="3">Acid phosphatase 1</fullName>
    </submittedName>
</protein>
<keyword evidence="1 2" id="KW-0732">Signal</keyword>
<feature type="signal peptide" evidence="2">
    <location>
        <begin position="1"/>
        <end position="19"/>
    </location>
</feature>
<proteinExistence type="predicted"/>
<accession>A0AAD8HHF2</accession>
<evidence type="ECO:0000256" key="1">
    <source>
        <dbReference type="ARBA" id="ARBA00022729"/>
    </source>
</evidence>
<reference evidence="3" key="1">
    <citation type="submission" date="2023-02" db="EMBL/GenBank/DDBJ databases">
        <title>Genome of toxic invasive species Heracleum sosnowskyi carries increased number of genes despite the absence of recent whole-genome duplications.</title>
        <authorList>
            <person name="Schelkunov M."/>
            <person name="Shtratnikova V."/>
            <person name="Makarenko M."/>
            <person name="Klepikova A."/>
            <person name="Omelchenko D."/>
            <person name="Novikova G."/>
            <person name="Obukhova E."/>
            <person name="Bogdanov V."/>
            <person name="Penin A."/>
            <person name="Logacheva M."/>
        </authorList>
    </citation>
    <scope>NUCLEOTIDE SEQUENCE</scope>
    <source>
        <strain evidence="3">Hsosn_3</strain>
        <tissue evidence="3">Leaf</tissue>
    </source>
</reference>
<evidence type="ECO:0000313" key="4">
    <source>
        <dbReference type="Proteomes" id="UP001237642"/>
    </source>
</evidence>
<reference evidence="3" key="2">
    <citation type="submission" date="2023-05" db="EMBL/GenBank/DDBJ databases">
        <authorList>
            <person name="Schelkunov M.I."/>
        </authorList>
    </citation>
    <scope>NUCLEOTIDE SEQUENCE</scope>
    <source>
        <strain evidence="3">Hsosn_3</strain>
        <tissue evidence="3">Leaf</tissue>
    </source>
</reference>
<dbReference type="AlphaFoldDB" id="A0AAD8HHF2"/>
<gene>
    <name evidence="3" type="ORF">POM88_042259</name>
</gene>
<name>A0AAD8HHF2_9APIA</name>
<organism evidence="3 4">
    <name type="scientific">Heracleum sosnowskyi</name>
    <dbReference type="NCBI Taxonomy" id="360622"/>
    <lineage>
        <taxon>Eukaryota</taxon>
        <taxon>Viridiplantae</taxon>
        <taxon>Streptophyta</taxon>
        <taxon>Embryophyta</taxon>
        <taxon>Tracheophyta</taxon>
        <taxon>Spermatophyta</taxon>
        <taxon>Magnoliopsida</taxon>
        <taxon>eudicotyledons</taxon>
        <taxon>Gunneridae</taxon>
        <taxon>Pentapetalae</taxon>
        <taxon>asterids</taxon>
        <taxon>campanulids</taxon>
        <taxon>Apiales</taxon>
        <taxon>Apiaceae</taxon>
        <taxon>Apioideae</taxon>
        <taxon>apioid superclade</taxon>
        <taxon>Tordylieae</taxon>
        <taxon>Tordyliinae</taxon>
        <taxon>Heracleum</taxon>
    </lineage>
</organism>
<dbReference type="CDD" id="cd07535">
    <property type="entry name" value="HAD_VSP"/>
    <property type="match status" value="1"/>
</dbReference>
<dbReference type="EMBL" id="JAUIZM010000009">
    <property type="protein sequence ID" value="KAK1366698.1"/>
    <property type="molecule type" value="Genomic_DNA"/>
</dbReference>
<dbReference type="SUPFAM" id="SSF56784">
    <property type="entry name" value="HAD-like"/>
    <property type="match status" value="1"/>
</dbReference>
<dbReference type="PANTHER" id="PTHR31284:SF7">
    <property type="entry name" value="ACID PHOSPHATASE-LIKE PROTEIN"/>
    <property type="match status" value="1"/>
</dbReference>
<dbReference type="Proteomes" id="UP001237642">
    <property type="component" value="Unassembled WGS sequence"/>
</dbReference>
<dbReference type="InterPro" id="IPR023214">
    <property type="entry name" value="HAD_sf"/>
</dbReference>
<dbReference type="PANTHER" id="PTHR31284">
    <property type="entry name" value="ACID PHOSPHATASE-LIKE PROTEIN"/>
    <property type="match status" value="1"/>
</dbReference>
<feature type="chain" id="PRO_5041975412" evidence="2">
    <location>
        <begin position="20"/>
        <end position="273"/>
    </location>
</feature>
<dbReference type="Pfam" id="PF03767">
    <property type="entry name" value="Acid_phosphat_B"/>
    <property type="match status" value="1"/>
</dbReference>
<sequence>METFYAVLLFLSLIYVTSCQENFSPRSLPRPLLVDLHKKLSISEDVVFHCTSWRFAIPKECKDYVDDYMNKKGYKSDLERVSKEARLYASTVELKGDGKDIWVFHVDETLLSNLPYYACSPWLWHEPFFGPTLVWQPPDQILIPGLEVFDDVAFDKWVDKGKAKAIKSSLKLYEELVKLGFKVFLLTGRTERRRNITTDNLTKSGFHGWEKLILRGTEDHGKPATQFKSEKRGQMVAEGYRIHGNSGDQWSDLLGSPVSVRSFKLPNPMYYIA</sequence>
<keyword evidence="4" id="KW-1185">Reference proteome</keyword>
<evidence type="ECO:0000313" key="3">
    <source>
        <dbReference type="EMBL" id="KAK1366698.1"/>
    </source>
</evidence>
<dbReference type="InterPro" id="IPR005519">
    <property type="entry name" value="Acid_phosphat_B-like"/>
</dbReference>
<evidence type="ECO:0000256" key="2">
    <source>
        <dbReference type="SAM" id="SignalP"/>
    </source>
</evidence>
<comment type="caution">
    <text evidence="3">The sequence shown here is derived from an EMBL/GenBank/DDBJ whole genome shotgun (WGS) entry which is preliminary data.</text>
</comment>
<dbReference type="Gene3D" id="3.40.50.1000">
    <property type="entry name" value="HAD superfamily/HAD-like"/>
    <property type="match status" value="1"/>
</dbReference>